<dbReference type="AlphaFoldDB" id="H1LHA3"/>
<protein>
    <submittedName>
        <fullName evidence="1">Uncharacterized protein</fullName>
    </submittedName>
</protein>
<dbReference type="EMBL" id="AGRJ01000174">
    <property type="protein sequence ID" value="EHO50528.1"/>
    <property type="molecule type" value="Genomic_DNA"/>
</dbReference>
<name>H1LHA3_9LACO</name>
<accession>H1LHA3</accession>
<dbReference type="HOGENOM" id="CLU_3291533_0_0_9"/>
<gene>
    <name evidence="1" type="ORF">HMPREF9104_01993</name>
</gene>
<sequence length="40" mass="4540">MLLPKAMGFGLWQEWLRCSFLLCAAVLQQVSGSRRLETAE</sequence>
<dbReference type="Proteomes" id="UP000005025">
    <property type="component" value="Unassembled WGS sequence"/>
</dbReference>
<reference evidence="1 2" key="1">
    <citation type="submission" date="2011-09" db="EMBL/GenBank/DDBJ databases">
        <authorList>
            <person name="Weinstock G."/>
            <person name="Sodergren E."/>
            <person name="Clifton S."/>
            <person name="Fulton L."/>
            <person name="Fulton B."/>
            <person name="Courtney L."/>
            <person name="Fronick C."/>
            <person name="Harrison M."/>
            <person name="Strong C."/>
            <person name="Farmer C."/>
            <person name="Delahaunty K."/>
            <person name="Markovic C."/>
            <person name="Hall O."/>
            <person name="Minx P."/>
            <person name="Tomlinson C."/>
            <person name="Mitreva M."/>
            <person name="Hou S."/>
            <person name="Chen J."/>
            <person name="Wollam A."/>
            <person name="Pepin K.H."/>
            <person name="Johnson M."/>
            <person name="Bhonagiri V."/>
            <person name="Zhang X."/>
            <person name="Suruliraj S."/>
            <person name="Warren W."/>
            <person name="Chinwalla A."/>
            <person name="Mardis E.R."/>
            <person name="Wilson R.K."/>
        </authorList>
    </citation>
    <scope>NUCLEOTIDE SEQUENCE [LARGE SCALE GENOMIC DNA]</scope>
    <source>
        <strain evidence="1 2">F0435</strain>
    </source>
</reference>
<evidence type="ECO:0000313" key="1">
    <source>
        <dbReference type="EMBL" id="EHO50528.1"/>
    </source>
</evidence>
<organism evidence="1 2">
    <name type="scientific">Lentilactobacillus kisonensis F0435</name>
    <dbReference type="NCBI Taxonomy" id="797516"/>
    <lineage>
        <taxon>Bacteria</taxon>
        <taxon>Bacillati</taxon>
        <taxon>Bacillota</taxon>
        <taxon>Bacilli</taxon>
        <taxon>Lactobacillales</taxon>
        <taxon>Lactobacillaceae</taxon>
        <taxon>Lentilactobacillus</taxon>
    </lineage>
</organism>
<evidence type="ECO:0000313" key="2">
    <source>
        <dbReference type="Proteomes" id="UP000005025"/>
    </source>
</evidence>
<proteinExistence type="predicted"/>
<comment type="caution">
    <text evidence="1">The sequence shown here is derived from an EMBL/GenBank/DDBJ whole genome shotgun (WGS) entry which is preliminary data.</text>
</comment>
<dbReference type="STRING" id="797516.HMPREF9104_01993"/>